<evidence type="ECO:0000313" key="4">
    <source>
        <dbReference type="Proteomes" id="UP000092154"/>
    </source>
</evidence>
<dbReference type="InterPro" id="IPR001810">
    <property type="entry name" value="F-box_dom"/>
</dbReference>
<dbReference type="AlphaFoldDB" id="A0A1B7ML73"/>
<protein>
    <recommendedName>
        <fullName evidence="2">F-box domain-containing protein</fullName>
    </recommendedName>
</protein>
<dbReference type="CDD" id="cd09917">
    <property type="entry name" value="F-box_SF"/>
    <property type="match status" value="1"/>
</dbReference>
<feature type="chain" id="PRO_5008597377" description="F-box domain-containing protein" evidence="1">
    <location>
        <begin position="29"/>
        <end position="537"/>
    </location>
</feature>
<dbReference type="Gene3D" id="1.20.1280.50">
    <property type="match status" value="1"/>
</dbReference>
<reference evidence="3 4" key="1">
    <citation type="submission" date="2016-06" db="EMBL/GenBank/DDBJ databases">
        <title>Comparative genomics of the ectomycorrhizal sister species Rhizopogon vinicolor and Rhizopogon vesiculosus (Basidiomycota: Boletales) reveals a divergence of the mating type B locus.</title>
        <authorList>
            <consortium name="DOE Joint Genome Institute"/>
            <person name="Mujic A.B."/>
            <person name="Kuo A."/>
            <person name="Tritt A."/>
            <person name="Lipzen A."/>
            <person name="Chen C."/>
            <person name="Johnson J."/>
            <person name="Sharma A."/>
            <person name="Barry K."/>
            <person name="Grigoriev I.V."/>
            <person name="Spatafora J.W."/>
        </authorList>
    </citation>
    <scope>NUCLEOTIDE SEQUENCE [LARGE SCALE GENOMIC DNA]</scope>
    <source>
        <strain evidence="3 4">AM-OR11-026</strain>
    </source>
</reference>
<dbReference type="Pfam" id="PF12937">
    <property type="entry name" value="F-box-like"/>
    <property type="match status" value="1"/>
</dbReference>
<organism evidence="3 4">
    <name type="scientific">Rhizopogon vinicolor AM-OR11-026</name>
    <dbReference type="NCBI Taxonomy" id="1314800"/>
    <lineage>
        <taxon>Eukaryota</taxon>
        <taxon>Fungi</taxon>
        <taxon>Dikarya</taxon>
        <taxon>Basidiomycota</taxon>
        <taxon>Agaricomycotina</taxon>
        <taxon>Agaricomycetes</taxon>
        <taxon>Agaricomycetidae</taxon>
        <taxon>Boletales</taxon>
        <taxon>Suillineae</taxon>
        <taxon>Rhizopogonaceae</taxon>
        <taxon>Rhizopogon</taxon>
    </lineage>
</organism>
<evidence type="ECO:0000313" key="3">
    <source>
        <dbReference type="EMBL" id="OAX33342.1"/>
    </source>
</evidence>
<keyword evidence="4" id="KW-1185">Reference proteome</keyword>
<feature type="domain" description="F-box" evidence="2">
    <location>
        <begin position="5"/>
        <end position="41"/>
    </location>
</feature>
<evidence type="ECO:0000259" key="2">
    <source>
        <dbReference type="Pfam" id="PF12937"/>
    </source>
</evidence>
<name>A0A1B7ML73_9AGAM</name>
<sequence>MAVGFLSLPAELICHILFLLTPKDICHCATTCKTVCDAARNSVDIQYKLELYAQGFTETATLDSVDVPTKMSSLKNLASLWQFDFYAKTVFEEVAAGTDEDSSERQYMKCGFWWMWAQRNLFVRDCNASMTLSRKWPTHNFSAEHQFLRSIIVDPLQDLVITISSQISFVVIDAGQNHHVFLVEFWMALSQPPYSDSPCASLECKHAFDVPDRYVVDIVDEPAICGDRVVILYYIHQTQDLFIQVIDWKKGKTESHPLHQPGGREATFRLVDRQTIVIISGEGLLILYTLQELDGSPQRRVAYLPRLKHYSSQSYVIRTTPLFHSTTARLDLMPGYVPSLESQIMVIEMFSEAWPVILVIDMVIFSQQVIQSQTSVEIPWSDWGPQYTYCFPHHQSHLISVFGSKMAYALPCARTPEPGERVEGFSTNQDHFYVHIWDFNKRVIARAANDTSSPVPDIRKPGQVAQSSIFGDIISNHPYVATVCRTPFKMHGFDKLFLEQDRLTLTWTVVPTTSLATQYPGCLPRADGSWYGHRGLA</sequence>
<dbReference type="OrthoDB" id="3256413at2759"/>
<dbReference type="EMBL" id="KV448787">
    <property type="protein sequence ID" value="OAX33342.1"/>
    <property type="molecule type" value="Genomic_DNA"/>
</dbReference>
<evidence type="ECO:0000256" key="1">
    <source>
        <dbReference type="SAM" id="SignalP"/>
    </source>
</evidence>
<gene>
    <name evidence="3" type="ORF">K503DRAFT_869617</name>
</gene>
<dbReference type="InterPro" id="IPR036047">
    <property type="entry name" value="F-box-like_dom_sf"/>
</dbReference>
<dbReference type="InParanoid" id="A0A1B7ML73"/>
<keyword evidence="1" id="KW-0732">Signal</keyword>
<dbReference type="SUPFAM" id="SSF81383">
    <property type="entry name" value="F-box domain"/>
    <property type="match status" value="1"/>
</dbReference>
<dbReference type="Proteomes" id="UP000092154">
    <property type="component" value="Unassembled WGS sequence"/>
</dbReference>
<proteinExistence type="predicted"/>
<accession>A0A1B7ML73</accession>
<feature type="signal peptide" evidence="1">
    <location>
        <begin position="1"/>
        <end position="28"/>
    </location>
</feature>